<comment type="caution">
    <text evidence="1">The sequence shown here is derived from an EMBL/GenBank/DDBJ whole genome shotgun (WGS) entry which is preliminary data.</text>
</comment>
<feature type="non-terminal residue" evidence="1">
    <location>
        <position position="1"/>
    </location>
</feature>
<dbReference type="AlphaFoldDB" id="A0A9P1FNV0"/>
<reference evidence="1" key="1">
    <citation type="submission" date="2022-10" db="EMBL/GenBank/DDBJ databases">
        <authorList>
            <person name="Chen Y."/>
            <person name="Dougan E. K."/>
            <person name="Chan C."/>
            <person name="Rhodes N."/>
            <person name="Thang M."/>
        </authorList>
    </citation>
    <scope>NUCLEOTIDE SEQUENCE</scope>
</reference>
<gene>
    <name evidence="1" type="ORF">C1SCF055_LOCUS10609</name>
</gene>
<name>A0A9P1FNV0_9DINO</name>
<evidence type="ECO:0000313" key="3">
    <source>
        <dbReference type="Proteomes" id="UP001152797"/>
    </source>
</evidence>
<keyword evidence="3" id="KW-1185">Reference proteome</keyword>
<dbReference type="EMBL" id="CAMXCT030000761">
    <property type="protein sequence ID" value="CAL4770265.1"/>
    <property type="molecule type" value="Genomic_DNA"/>
</dbReference>
<organism evidence="1">
    <name type="scientific">Cladocopium goreaui</name>
    <dbReference type="NCBI Taxonomy" id="2562237"/>
    <lineage>
        <taxon>Eukaryota</taxon>
        <taxon>Sar</taxon>
        <taxon>Alveolata</taxon>
        <taxon>Dinophyceae</taxon>
        <taxon>Suessiales</taxon>
        <taxon>Symbiodiniaceae</taxon>
        <taxon>Cladocopium</taxon>
    </lineage>
</organism>
<accession>A0A9P1FNV0</accession>
<protein>
    <submittedName>
        <fullName evidence="1">Uncharacterized protein</fullName>
    </submittedName>
</protein>
<proteinExistence type="predicted"/>
<reference evidence="2" key="2">
    <citation type="submission" date="2024-04" db="EMBL/GenBank/DDBJ databases">
        <authorList>
            <person name="Chen Y."/>
            <person name="Shah S."/>
            <person name="Dougan E. K."/>
            <person name="Thang M."/>
            <person name="Chan C."/>
        </authorList>
    </citation>
    <scope>NUCLEOTIDE SEQUENCE [LARGE SCALE GENOMIC DNA]</scope>
</reference>
<dbReference type="EMBL" id="CAMXCT020000761">
    <property type="protein sequence ID" value="CAL1136328.1"/>
    <property type="molecule type" value="Genomic_DNA"/>
</dbReference>
<evidence type="ECO:0000313" key="1">
    <source>
        <dbReference type="EMBL" id="CAI3982953.1"/>
    </source>
</evidence>
<dbReference type="EMBL" id="CAMXCT010000761">
    <property type="protein sequence ID" value="CAI3982953.1"/>
    <property type="molecule type" value="Genomic_DNA"/>
</dbReference>
<sequence length="473" mass="51847">MHVSRRILFGRLVALQDIDHLAAAELGKAAKLSLAEGDHSEERWRLYTSRASQLVGDLNFQEASRIASAFSAARYVEFPLFAKLSARALECLPKPIDDDDDKKEQAAVSAGDLRQMALACGRAQCFDGDLMEAMVPLIEERLQDFRPKELVQIADAYARLPVQSPELFALVAEVLPRYLYDLRPPELATLCRSFAEVALYNEELSDALAAEVEKRARSFGAMECLIFLDGLSRLHEGMDEDLRVIRKERDAAVIAAVADQLSGSASSLAAAELVRGFSALVRLDYYEPRLVHGRICTALALKFDELLQGGRGVGPPAFARPQQASRGFTALADLLHCLSLLPAQSHKSMELTASTSQAMTQLLAQLLAGHEEDLERRGATPRDATASVGRLPDPRSVAVAVLAVAQLGRVEQEEELMKHLTQCVIGPKNPAFLALASEEELKDLQGAFELCNAMEVHEVIAAELERREPSRPV</sequence>
<dbReference type="Proteomes" id="UP001152797">
    <property type="component" value="Unassembled WGS sequence"/>
</dbReference>
<evidence type="ECO:0000313" key="2">
    <source>
        <dbReference type="EMBL" id="CAL1136328.1"/>
    </source>
</evidence>
<dbReference type="OrthoDB" id="332519at2759"/>